<evidence type="ECO:0000256" key="7">
    <source>
        <dbReference type="ARBA" id="ARBA00022729"/>
    </source>
</evidence>
<evidence type="ECO:0000256" key="6">
    <source>
        <dbReference type="ARBA" id="ARBA00022525"/>
    </source>
</evidence>
<dbReference type="InterPro" id="IPR012334">
    <property type="entry name" value="Pectin_lyas_fold"/>
</dbReference>
<gene>
    <name evidence="12" type="ORF">Aca07nite_24740</name>
</gene>
<keyword evidence="6 10" id="KW-0964">Secreted</keyword>
<protein>
    <recommendedName>
        <fullName evidence="5 10">Pectate lyase</fullName>
        <ecNumber evidence="5 10">4.2.2.2</ecNumber>
    </recommendedName>
</protein>
<accession>A0ABQ3WDV5</accession>
<evidence type="ECO:0000256" key="9">
    <source>
        <dbReference type="ARBA" id="ARBA00023239"/>
    </source>
</evidence>
<dbReference type="EC" id="4.2.2.2" evidence="5 10"/>
<keyword evidence="11" id="KW-0812">Transmembrane</keyword>
<evidence type="ECO:0000256" key="4">
    <source>
        <dbReference type="ARBA" id="ARBA00006463"/>
    </source>
</evidence>
<dbReference type="PANTHER" id="PTHR33407:SF9">
    <property type="entry name" value="PECTATE LYASE F-RELATED"/>
    <property type="match status" value="1"/>
</dbReference>
<proteinExistence type="inferred from homology"/>
<dbReference type="EMBL" id="BOMF01000046">
    <property type="protein sequence ID" value="GID45199.1"/>
    <property type="molecule type" value="Genomic_DNA"/>
</dbReference>
<evidence type="ECO:0000256" key="11">
    <source>
        <dbReference type="SAM" id="Phobius"/>
    </source>
</evidence>
<feature type="transmembrane region" description="Helical" evidence="11">
    <location>
        <begin position="26"/>
        <end position="45"/>
    </location>
</feature>
<keyword evidence="9 10" id="KW-0456">Lyase</keyword>
<evidence type="ECO:0000256" key="10">
    <source>
        <dbReference type="RuleBase" id="RU367009"/>
    </source>
</evidence>
<name>A0ABQ3WDV5_9ACTN</name>
<dbReference type="SUPFAM" id="SSF51126">
    <property type="entry name" value="Pectin lyase-like"/>
    <property type="match status" value="1"/>
</dbReference>
<keyword evidence="11" id="KW-0472">Membrane</keyword>
<dbReference type="GO" id="GO:0016829">
    <property type="term" value="F:lyase activity"/>
    <property type="evidence" value="ECO:0007669"/>
    <property type="project" value="UniProtKB-KW"/>
</dbReference>
<keyword evidence="11" id="KW-1133">Transmembrane helix</keyword>
<evidence type="ECO:0000256" key="3">
    <source>
        <dbReference type="ARBA" id="ARBA00004613"/>
    </source>
</evidence>
<evidence type="ECO:0000256" key="8">
    <source>
        <dbReference type="ARBA" id="ARBA00022837"/>
    </source>
</evidence>
<comment type="subcellular location">
    <subcellularLocation>
        <location evidence="3 10">Secreted</location>
    </subcellularLocation>
</comment>
<evidence type="ECO:0000256" key="1">
    <source>
        <dbReference type="ARBA" id="ARBA00000695"/>
    </source>
</evidence>
<dbReference type="Pfam" id="PF03211">
    <property type="entry name" value="Pectate_lyase"/>
    <property type="match status" value="1"/>
</dbReference>
<keyword evidence="7" id="KW-0732">Signal</keyword>
<dbReference type="InterPro" id="IPR004898">
    <property type="entry name" value="Pectate_lyase_PlyH/PlyE-like"/>
</dbReference>
<comment type="function">
    <text evidence="10">Catalyzes the depolymerization of both polygalacturonate and pectins of methyl esterification degree from 22 to 89%, with an endo mode of action. In contrast to the majority of pectate lyases, displays high activity on highly methylated pectins.</text>
</comment>
<comment type="catalytic activity">
    <reaction evidence="1 10">
        <text>Eliminative cleavage of (1-&gt;4)-alpha-D-galacturonan to give oligosaccharides with 4-deoxy-alpha-D-galact-4-enuronosyl groups at their non-reducing ends.</text>
        <dbReference type="EC" id="4.2.2.2"/>
    </reaction>
</comment>
<keyword evidence="8 10" id="KW-0106">Calcium</keyword>
<evidence type="ECO:0000313" key="12">
    <source>
        <dbReference type="EMBL" id="GID45199.1"/>
    </source>
</evidence>
<dbReference type="InterPro" id="IPR011050">
    <property type="entry name" value="Pectin_lyase_fold/virulence"/>
</dbReference>
<organism evidence="12">
    <name type="scientific">Actinoplanes campanulatus</name>
    <dbReference type="NCBI Taxonomy" id="113559"/>
    <lineage>
        <taxon>Bacteria</taxon>
        <taxon>Bacillati</taxon>
        <taxon>Actinomycetota</taxon>
        <taxon>Actinomycetes</taxon>
        <taxon>Micromonosporales</taxon>
        <taxon>Micromonosporaceae</taxon>
        <taxon>Actinoplanes</taxon>
    </lineage>
</organism>
<evidence type="ECO:0000256" key="5">
    <source>
        <dbReference type="ARBA" id="ARBA00012272"/>
    </source>
</evidence>
<sequence length="284" mass="29315">MVTLPFPGERFPDERLRVFNNLRKRWRAGVVAIAALGLGLGAVVYTQGASAATWPSATGSVALTASKSVSGTLDGGLKRYYGSGALGTGDQDEGQDPLFILADGATLKNVIIGSPAADGVHCLGSCTISNVWWENVGEDAATFKGGSSAKYTVTGGGAKGADDKVFQHNGGGTLTISGFAVSDFGKLYRSCGNCKTQYKRAVVVKNVAVTYPGSSLVGINSNYGDTATFSGITITGDSSKKISICVTYKGNNTGAEPTKLATYKGSTGGDGTYCKFTTSNITYK</sequence>
<comment type="caution">
    <text evidence="12">The sequence shown here is derived from an EMBL/GenBank/DDBJ whole genome shotgun (WGS) entry which is preliminary data.</text>
</comment>
<evidence type="ECO:0000256" key="2">
    <source>
        <dbReference type="ARBA" id="ARBA00001913"/>
    </source>
</evidence>
<comment type="similarity">
    <text evidence="4 10">Belongs to the polysaccharide lyase 3 family.</text>
</comment>
<reference evidence="12" key="1">
    <citation type="submission" date="2021-01" db="EMBL/GenBank/DDBJ databases">
        <title>Whole genome shotgun sequence of Actinoplanes capillaceus NBRC 16408.</title>
        <authorList>
            <person name="Komaki H."/>
            <person name="Tamura T."/>
        </authorList>
    </citation>
    <scope>NUCLEOTIDE SEQUENCE [LARGE SCALE GENOMIC DNA]</scope>
    <source>
        <strain evidence="12">NBRC 16408</strain>
    </source>
</reference>
<dbReference type="PANTHER" id="PTHR33407">
    <property type="entry name" value="PECTATE LYASE F-RELATED"/>
    <property type="match status" value="1"/>
</dbReference>
<dbReference type="Gene3D" id="2.160.20.10">
    <property type="entry name" value="Single-stranded right-handed beta-helix, Pectin lyase-like"/>
    <property type="match status" value="1"/>
</dbReference>
<comment type="cofactor">
    <cofactor evidence="2 10">
        <name>Ca(2+)</name>
        <dbReference type="ChEBI" id="CHEBI:29108"/>
    </cofactor>
</comment>